<dbReference type="InterPro" id="IPR018697">
    <property type="entry name" value="DUF2199"/>
</dbReference>
<reference evidence="1" key="1">
    <citation type="submission" date="2021-05" db="EMBL/GenBank/DDBJ databases">
        <title>Genome of Sphingobium sp. strain.</title>
        <authorList>
            <person name="Fan R."/>
        </authorList>
    </citation>
    <scope>NUCLEOTIDE SEQUENCE</scope>
    <source>
        <strain evidence="1">H33</strain>
    </source>
</reference>
<comment type="caution">
    <text evidence="1">The sequence shown here is derived from an EMBL/GenBank/DDBJ whole genome shotgun (WGS) entry which is preliminary data.</text>
</comment>
<sequence length="166" mass="18838">MSDSFICSICGQEHIGLVTDWAYKLPHEVWAIPEAERSEKARFNNDLCQFDERNFIRCVLDMPFAEASGNFGWGVWAEVDWPTFERYLELYDEDGNSEPTHLGKLANALPAYSGSLGTPVVIQFRDPSKRPSLYLKPGDESRLALEQRAGINEARYHEILNIIGQA</sequence>
<protein>
    <submittedName>
        <fullName evidence="1">DUF2199 domain-containing protein</fullName>
    </submittedName>
</protein>
<evidence type="ECO:0000313" key="2">
    <source>
        <dbReference type="Proteomes" id="UP001138757"/>
    </source>
</evidence>
<accession>A0A9X1DBR7</accession>
<organism evidence="1 2">
    <name type="scientific">Sphingobium nicotianae</name>
    <dbReference type="NCBI Taxonomy" id="2782607"/>
    <lineage>
        <taxon>Bacteria</taxon>
        <taxon>Pseudomonadati</taxon>
        <taxon>Pseudomonadota</taxon>
        <taxon>Alphaproteobacteria</taxon>
        <taxon>Sphingomonadales</taxon>
        <taxon>Sphingomonadaceae</taxon>
        <taxon>Sphingobium</taxon>
    </lineage>
</organism>
<dbReference type="Proteomes" id="UP001138757">
    <property type="component" value="Unassembled WGS sequence"/>
</dbReference>
<dbReference type="EMBL" id="JAHGAW010000005">
    <property type="protein sequence ID" value="MBT2187091.1"/>
    <property type="molecule type" value="Genomic_DNA"/>
</dbReference>
<gene>
    <name evidence="1" type="ORF">KK488_09050</name>
</gene>
<proteinExistence type="predicted"/>
<keyword evidence="2" id="KW-1185">Reference proteome</keyword>
<dbReference type="Pfam" id="PF09965">
    <property type="entry name" value="DUF2199"/>
    <property type="match status" value="1"/>
</dbReference>
<dbReference type="AlphaFoldDB" id="A0A9X1DBR7"/>
<name>A0A9X1DBR7_9SPHN</name>
<dbReference type="RefSeq" id="WP_214622841.1">
    <property type="nucleotide sequence ID" value="NZ_JAHGAW010000005.1"/>
</dbReference>
<evidence type="ECO:0000313" key="1">
    <source>
        <dbReference type="EMBL" id="MBT2187091.1"/>
    </source>
</evidence>